<comment type="caution">
    <text evidence="1">The sequence shown here is derived from an EMBL/GenBank/DDBJ whole genome shotgun (WGS) entry which is preliminary data.</text>
</comment>
<keyword evidence="2" id="KW-1185">Reference proteome</keyword>
<organism evidence="1 2">
    <name type="scientific">Caballeronia glathei</name>
    <dbReference type="NCBI Taxonomy" id="60547"/>
    <lineage>
        <taxon>Bacteria</taxon>
        <taxon>Pseudomonadati</taxon>
        <taxon>Pseudomonadota</taxon>
        <taxon>Betaproteobacteria</taxon>
        <taxon>Burkholderiales</taxon>
        <taxon>Burkholderiaceae</taxon>
        <taxon>Caballeronia</taxon>
    </lineage>
</organism>
<dbReference type="Proteomes" id="UP000027466">
    <property type="component" value="Unassembled WGS sequence"/>
</dbReference>
<dbReference type="AlphaFoldDB" id="A0A069PAS1"/>
<dbReference type="EMBL" id="JFHC01000146">
    <property type="protein sequence ID" value="KDR37745.1"/>
    <property type="molecule type" value="Genomic_DNA"/>
</dbReference>
<accession>A0A069PAS1</accession>
<reference evidence="1 2" key="1">
    <citation type="submission" date="2014-03" db="EMBL/GenBank/DDBJ databases">
        <title>Draft Genome Sequences of Four Burkholderia Strains.</title>
        <authorList>
            <person name="Liu X.Y."/>
            <person name="Li C.X."/>
            <person name="Xu J.H."/>
        </authorList>
    </citation>
    <scope>NUCLEOTIDE SEQUENCE [LARGE SCALE GENOMIC DNA]</scope>
    <source>
        <strain evidence="1 2">DSM 50014</strain>
    </source>
</reference>
<gene>
    <name evidence="1" type="ORF">BG61_07905</name>
</gene>
<evidence type="ECO:0000313" key="1">
    <source>
        <dbReference type="EMBL" id="KDR37745.1"/>
    </source>
</evidence>
<sequence>MRVVDEPVRWLEVLRARLGVARLLREAARICDLALQAAQIQDVFSDRTGTASLVNGQIRLPIAEIGGWKMQSLPAGQPIQITLPSSGALVDI</sequence>
<protein>
    <submittedName>
        <fullName evidence="1">Uncharacterized protein</fullName>
    </submittedName>
</protein>
<name>A0A069PAS1_9BURK</name>
<proteinExistence type="predicted"/>
<evidence type="ECO:0000313" key="2">
    <source>
        <dbReference type="Proteomes" id="UP000027466"/>
    </source>
</evidence>